<dbReference type="EMBL" id="CAJVPV010046189">
    <property type="protein sequence ID" value="CAG8770417.1"/>
    <property type="molecule type" value="Genomic_DNA"/>
</dbReference>
<dbReference type="Gene3D" id="3.30.420.10">
    <property type="entry name" value="Ribonuclease H-like superfamily/Ribonuclease H"/>
    <property type="match status" value="1"/>
</dbReference>
<accession>A0A9N9NXR4</accession>
<name>A0A9N9NXR4_9GLOM</name>
<evidence type="ECO:0000313" key="3">
    <source>
        <dbReference type="Proteomes" id="UP000789342"/>
    </source>
</evidence>
<organism evidence="2 3">
    <name type="scientific">Acaulospora morrowiae</name>
    <dbReference type="NCBI Taxonomy" id="94023"/>
    <lineage>
        <taxon>Eukaryota</taxon>
        <taxon>Fungi</taxon>
        <taxon>Fungi incertae sedis</taxon>
        <taxon>Mucoromycota</taxon>
        <taxon>Glomeromycotina</taxon>
        <taxon>Glomeromycetes</taxon>
        <taxon>Diversisporales</taxon>
        <taxon>Acaulosporaceae</taxon>
        <taxon>Acaulospora</taxon>
    </lineage>
</organism>
<feature type="non-terminal residue" evidence="2">
    <location>
        <position position="1"/>
    </location>
</feature>
<dbReference type="InterPro" id="IPR012337">
    <property type="entry name" value="RNaseH-like_sf"/>
</dbReference>
<gene>
    <name evidence="2" type="ORF">AMORRO_LOCUS16545</name>
</gene>
<dbReference type="GO" id="GO:0015074">
    <property type="term" value="P:DNA integration"/>
    <property type="evidence" value="ECO:0007669"/>
    <property type="project" value="InterPro"/>
</dbReference>
<reference evidence="2" key="1">
    <citation type="submission" date="2021-06" db="EMBL/GenBank/DDBJ databases">
        <authorList>
            <person name="Kallberg Y."/>
            <person name="Tangrot J."/>
            <person name="Rosling A."/>
        </authorList>
    </citation>
    <scope>NUCLEOTIDE SEQUENCE</scope>
    <source>
        <strain evidence="2">CL551</strain>
    </source>
</reference>
<dbReference type="Proteomes" id="UP000789342">
    <property type="component" value="Unassembled WGS sequence"/>
</dbReference>
<keyword evidence="3" id="KW-1185">Reference proteome</keyword>
<dbReference type="GO" id="GO:0003676">
    <property type="term" value="F:nucleic acid binding"/>
    <property type="evidence" value="ECO:0007669"/>
    <property type="project" value="InterPro"/>
</dbReference>
<dbReference type="GO" id="GO:0005634">
    <property type="term" value="C:nucleus"/>
    <property type="evidence" value="ECO:0007669"/>
    <property type="project" value="UniProtKB-ARBA"/>
</dbReference>
<dbReference type="InterPro" id="IPR001584">
    <property type="entry name" value="Integrase_cat-core"/>
</dbReference>
<feature type="domain" description="Integrase catalytic" evidence="1">
    <location>
        <begin position="1"/>
        <end position="46"/>
    </location>
</feature>
<proteinExistence type="predicted"/>
<comment type="caution">
    <text evidence="2">The sequence shown here is derived from an EMBL/GenBank/DDBJ whole genome shotgun (WGS) entry which is preliminary data.</text>
</comment>
<dbReference type="SUPFAM" id="SSF53098">
    <property type="entry name" value="Ribonuclease H-like"/>
    <property type="match status" value="1"/>
</dbReference>
<dbReference type="PROSITE" id="PS50994">
    <property type="entry name" value="INTEGRASE"/>
    <property type="match status" value="1"/>
</dbReference>
<evidence type="ECO:0000313" key="2">
    <source>
        <dbReference type="EMBL" id="CAG8770417.1"/>
    </source>
</evidence>
<evidence type="ECO:0000259" key="1">
    <source>
        <dbReference type="PROSITE" id="PS50994"/>
    </source>
</evidence>
<protein>
    <submittedName>
        <fullName evidence="2">10968_t:CDS:1</fullName>
    </submittedName>
</protein>
<dbReference type="AlphaFoldDB" id="A0A9N9NXR4"/>
<dbReference type="OrthoDB" id="10267344at2759"/>
<sequence length="46" mass="4919">EAEVVGEALISLFSQWGAPSILQSDNGKEFTANVINRICQSLGIVI</sequence>
<dbReference type="InterPro" id="IPR036397">
    <property type="entry name" value="RNaseH_sf"/>
</dbReference>